<evidence type="ECO:0000313" key="2">
    <source>
        <dbReference type="Proteomes" id="UP000276133"/>
    </source>
</evidence>
<gene>
    <name evidence="1" type="ORF">BpHYR1_001343</name>
</gene>
<evidence type="ECO:0000313" key="1">
    <source>
        <dbReference type="EMBL" id="RNA23378.1"/>
    </source>
</evidence>
<comment type="caution">
    <text evidence="1">The sequence shown here is derived from an EMBL/GenBank/DDBJ whole genome shotgun (WGS) entry which is preliminary data.</text>
</comment>
<name>A0A3M7RJA5_BRAPC</name>
<dbReference type="AlphaFoldDB" id="A0A3M7RJA5"/>
<dbReference type="InterPro" id="IPR027417">
    <property type="entry name" value="P-loop_NTPase"/>
</dbReference>
<reference evidence="1 2" key="1">
    <citation type="journal article" date="2018" name="Sci. Rep.">
        <title>Genomic signatures of local adaptation to the degree of environmental predictability in rotifers.</title>
        <authorList>
            <person name="Franch-Gras L."/>
            <person name="Hahn C."/>
            <person name="Garcia-Roger E.M."/>
            <person name="Carmona M.J."/>
            <person name="Serra M."/>
            <person name="Gomez A."/>
        </authorList>
    </citation>
    <scope>NUCLEOTIDE SEQUENCE [LARGE SCALE GENOMIC DNA]</scope>
    <source>
        <strain evidence="1">HYR1</strain>
    </source>
</reference>
<dbReference type="Proteomes" id="UP000276133">
    <property type="component" value="Unassembled WGS sequence"/>
</dbReference>
<accession>A0A3M7RJA5</accession>
<dbReference type="EMBL" id="REGN01003298">
    <property type="protein sequence ID" value="RNA23378.1"/>
    <property type="molecule type" value="Genomic_DNA"/>
</dbReference>
<dbReference type="Gene3D" id="3.40.50.300">
    <property type="entry name" value="P-loop containing nucleotide triphosphate hydrolases"/>
    <property type="match status" value="1"/>
</dbReference>
<proteinExistence type="predicted"/>
<protein>
    <submittedName>
        <fullName evidence="1">Uncharacterized protein</fullName>
    </submittedName>
</protein>
<organism evidence="1 2">
    <name type="scientific">Brachionus plicatilis</name>
    <name type="common">Marine rotifer</name>
    <name type="synonym">Brachionus muelleri</name>
    <dbReference type="NCBI Taxonomy" id="10195"/>
    <lineage>
        <taxon>Eukaryota</taxon>
        <taxon>Metazoa</taxon>
        <taxon>Spiralia</taxon>
        <taxon>Gnathifera</taxon>
        <taxon>Rotifera</taxon>
        <taxon>Eurotatoria</taxon>
        <taxon>Monogononta</taxon>
        <taxon>Pseudotrocha</taxon>
        <taxon>Ploima</taxon>
        <taxon>Brachionidae</taxon>
        <taxon>Brachionus</taxon>
    </lineage>
</organism>
<dbReference type="SUPFAM" id="SSF52540">
    <property type="entry name" value="P-loop containing nucleoside triphosphate hydrolases"/>
    <property type="match status" value="1"/>
</dbReference>
<sequence>MRNPSKDFELLRPFIIRKKFDDWRDQIVCWYNEWRTKPYENKRKKLLIKGEPNSGKTCFIKALMHYFIHQCFTPFSCSYKYAWSGFDEFSHSHVIFDEATFKNWSEEQLKLVLEGESFVCDKKHASAEKKSCNIPMISISNEEPKSFTGLEERIFKVFVEKSYHVNNINDFLEFDWSIPEDELPLRPGQRPVFLMDYVKKITQPSSLVESLPQFDFNQPITPLSCLSEGWVLFLIGERYNAVLLELLSDPVALLTAVYEHEFQADGFDVIIANHLGISRSVSFCLAPPIKVVCANLFGKRVKLRIQVLHNFLCHINGAVETERVQLAVCGHVSGTNGSW</sequence>
<keyword evidence="2" id="KW-1185">Reference proteome</keyword>